<protein>
    <submittedName>
        <fullName evidence="2">Uncharacterized protein</fullName>
    </submittedName>
</protein>
<feature type="region of interest" description="Disordered" evidence="1">
    <location>
        <begin position="62"/>
        <end position="82"/>
    </location>
</feature>
<sequence length="479" mass="51956">MHATLKICHALTTVLVWEIVHPALAQAATDVLLSPADPLAQTLVREPDILVASRPLGLASPESIDLPESSQQVGALSTPATSQPTSTVMIAQNMESSAASSQLPSTELQLSLSEAWPIAIDDSTLSIDAPNVLEPPVPQVDPVSRNPITPTSVPPAAISAVLVADESSPTAPANPTAVSSTTSGLKLESLTTDFQNESDGNRTNRMIEPTAQFKLPNGDRLQVKSGWNTFQQSGIRTIQNFPLQGAWVKKLGDNQLKLGGGLDVFNRLSIQPKLNAELEVPLGVEVAPNGKLNRGVVLKGLVDYGAYKFNAKTLEQGINVLHVKPQVYWQIDPKTSLYSHYQLGLYRDGNVEHQTYSRLERKFGQFFVAANLFTWNYKADQELNNGYFSPQQFLTYNGEVGWAGDIAKGLKCRVTAALGQQALNGNNSSISRYNGRCTAAIAPNIALDFGYGFSNERKQNLNVSNYQNHSVTGQLRMTF</sequence>
<dbReference type="EMBL" id="JADEXQ010000022">
    <property type="protein sequence ID" value="MBE9029799.1"/>
    <property type="molecule type" value="Genomic_DNA"/>
</dbReference>
<comment type="caution">
    <text evidence="2">The sequence shown here is derived from an EMBL/GenBank/DDBJ whole genome shotgun (WGS) entry which is preliminary data.</text>
</comment>
<accession>A0A928VPP9</accession>
<proteinExistence type="predicted"/>
<feature type="compositionally biased region" description="Polar residues" evidence="1">
    <location>
        <begin position="68"/>
        <end position="82"/>
    </location>
</feature>
<dbReference type="RefSeq" id="WP_264324616.1">
    <property type="nucleotide sequence ID" value="NZ_JADEXQ010000022.1"/>
</dbReference>
<dbReference type="Proteomes" id="UP000625316">
    <property type="component" value="Unassembled WGS sequence"/>
</dbReference>
<dbReference type="AlphaFoldDB" id="A0A928VPP9"/>
<keyword evidence="3" id="KW-1185">Reference proteome</keyword>
<name>A0A928VPP9_9CYAN</name>
<organism evidence="2 3">
    <name type="scientific">Romeriopsis navalis LEGE 11480</name>
    <dbReference type="NCBI Taxonomy" id="2777977"/>
    <lineage>
        <taxon>Bacteria</taxon>
        <taxon>Bacillati</taxon>
        <taxon>Cyanobacteriota</taxon>
        <taxon>Cyanophyceae</taxon>
        <taxon>Leptolyngbyales</taxon>
        <taxon>Leptolyngbyaceae</taxon>
        <taxon>Romeriopsis</taxon>
        <taxon>Romeriopsis navalis</taxon>
    </lineage>
</organism>
<evidence type="ECO:0000256" key="1">
    <source>
        <dbReference type="SAM" id="MobiDB-lite"/>
    </source>
</evidence>
<gene>
    <name evidence="2" type="ORF">IQ266_08670</name>
</gene>
<evidence type="ECO:0000313" key="2">
    <source>
        <dbReference type="EMBL" id="MBE9029799.1"/>
    </source>
</evidence>
<evidence type="ECO:0000313" key="3">
    <source>
        <dbReference type="Proteomes" id="UP000625316"/>
    </source>
</evidence>
<reference evidence="2" key="1">
    <citation type="submission" date="2020-10" db="EMBL/GenBank/DDBJ databases">
        <authorList>
            <person name="Castelo-Branco R."/>
            <person name="Eusebio N."/>
            <person name="Adriana R."/>
            <person name="Vieira A."/>
            <person name="Brugerolle De Fraissinette N."/>
            <person name="Rezende De Castro R."/>
            <person name="Schneider M.P."/>
            <person name="Vasconcelos V."/>
            <person name="Leao P.N."/>
        </authorList>
    </citation>
    <scope>NUCLEOTIDE SEQUENCE</scope>
    <source>
        <strain evidence="2">LEGE 11480</strain>
    </source>
</reference>